<evidence type="ECO:0000313" key="7">
    <source>
        <dbReference type="EMBL" id="ERM03653.1"/>
    </source>
</evidence>
<dbReference type="InterPro" id="IPR009057">
    <property type="entry name" value="Homeodomain-like_sf"/>
</dbReference>
<evidence type="ECO:0000256" key="2">
    <source>
        <dbReference type="ARBA" id="ARBA00023015"/>
    </source>
</evidence>
<name>U4VEV4_9HYPH</name>
<evidence type="ECO:0000256" key="3">
    <source>
        <dbReference type="ARBA" id="ARBA00023125"/>
    </source>
</evidence>
<dbReference type="Pfam" id="PF13977">
    <property type="entry name" value="TetR_C_6"/>
    <property type="match status" value="1"/>
</dbReference>
<keyword evidence="3 5" id="KW-0238">DNA-binding</keyword>
<dbReference type="Gene3D" id="1.10.357.10">
    <property type="entry name" value="Tetracycline Repressor, domain 2"/>
    <property type="match status" value="1"/>
</dbReference>
<evidence type="ECO:0000313" key="8">
    <source>
        <dbReference type="Proteomes" id="UP000016842"/>
    </source>
</evidence>
<comment type="caution">
    <text evidence="7">The sequence shown here is derived from an EMBL/GenBank/DDBJ whole genome shotgun (WGS) entry which is preliminary data.</text>
</comment>
<keyword evidence="4" id="KW-0804">Transcription</keyword>
<gene>
    <name evidence="7" type="ORF">Q644_00595</name>
</gene>
<dbReference type="PANTHER" id="PTHR47506">
    <property type="entry name" value="TRANSCRIPTIONAL REGULATORY PROTEIN"/>
    <property type="match status" value="1"/>
</dbReference>
<dbReference type="InterPro" id="IPR001647">
    <property type="entry name" value="HTH_TetR"/>
</dbReference>
<organism evidence="7 8">
    <name type="scientific">Brucella intermedia 229E</name>
    <dbReference type="NCBI Taxonomy" id="1337887"/>
    <lineage>
        <taxon>Bacteria</taxon>
        <taxon>Pseudomonadati</taxon>
        <taxon>Pseudomonadota</taxon>
        <taxon>Alphaproteobacteria</taxon>
        <taxon>Hyphomicrobiales</taxon>
        <taxon>Brucellaceae</taxon>
        <taxon>Brucella/Ochrobactrum group</taxon>
        <taxon>Brucella</taxon>
    </lineage>
</organism>
<evidence type="ECO:0000256" key="4">
    <source>
        <dbReference type="ARBA" id="ARBA00023163"/>
    </source>
</evidence>
<protein>
    <recommendedName>
        <fullName evidence="6">HTH tetR-type domain-containing protein</fullName>
    </recommendedName>
</protein>
<sequence length="204" mass="22944">MARARIPEQHEGKRKEILEAAHRCFLRYGLQGASISMICKEAGMSPGHLYHYFPPSKDAIIEQMADEYLSTLHTYFDRQQETRDVATVLLSEIWSMASWDDTAHCRILFELLAEAGRNDRVRDILAENTKSVRQLLAQTLKSGQEGGKVDPDLNPDDTAAMLIAIVDAAPPMLPLMVPGISFEESRKLITTMVRRFLSPEVAET</sequence>
<dbReference type="InterPro" id="IPR036271">
    <property type="entry name" value="Tet_transcr_reg_TetR-rel_C_sf"/>
</dbReference>
<dbReference type="PATRIC" id="fig|1337887.3.peg.122"/>
<dbReference type="PROSITE" id="PS50977">
    <property type="entry name" value="HTH_TETR_2"/>
    <property type="match status" value="1"/>
</dbReference>
<dbReference type="GO" id="GO:0003677">
    <property type="term" value="F:DNA binding"/>
    <property type="evidence" value="ECO:0007669"/>
    <property type="project" value="UniProtKB-UniRule"/>
</dbReference>
<accession>U4VEV4</accession>
<evidence type="ECO:0000259" key="6">
    <source>
        <dbReference type="PROSITE" id="PS50977"/>
    </source>
</evidence>
<dbReference type="InterPro" id="IPR039538">
    <property type="entry name" value="BetI_C"/>
</dbReference>
<proteinExistence type="predicted"/>
<dbReference type="PANTHER" id="PTHR47506:SF1">
    <property type="entry name" value="HTH-TYPE TRANSCRIPTIONAL REGULATOR YJDC"/>
    <property type="match status" value="1"/>
</dbReference>
<keyword evidence="2" id="KW-0805">Transcription regulation</keyword>
<feature type="domain" description="HTH tetR-type" evidence="6">
    <location>
        <begin position="11"/>
        <end position="71"/>
    </location>
</feature>
<dbReference type="EMBL" id="ASXJ01000005">
    <property type="protein sequence ID" value="ERM03653.1"/>
    <property type="molecule type" value="Genomic_DNA"/>
</dbReference>
<keyword evidence="1" id="KW-0678">Repressor</keyword>
<dbReference type="SUPFAM" id="SSF48498">
    <property type="entry name" value="Tetracyclin repressor-like, C-terminal domain"/>
    <property type="match status" value="1"/>
</dbReference>
<feature type="DNA-binding region" description="H-T-H motif" evidence="5">
    <location>
        <begin position="34"/>
        <end position="53"/>
    </location>
</feature>
<dbReference type="SUPFAM" id="SSF46689">
    <property type="entry name" value="Homeodomain-like"/>
    <property type="match status" value="1"/>
</dbReference>
<dbReference type="Pfam" id="PF00440">
    <property type="entry name" value="TetR_N"/>
    <property type="match status" value="1"/>
</dbReference>
<dbReference type="Proteomes" id="UP000016842">
    <property type="component" value="Unassembled WGS sequence"/>
</dbReference>
<evidence type="ECO:0000256" key="5">
    <source>
        <dbReference type="PROSITE-ProRule" id="PRU00335"/>
    </source>
</evidence>
<evidence type="ECO:0000256" key="1">
    <source>
        <dbReference type="ARBA" id="ARBA00022491"/>
    </source>
</evidence>
<dbReference type="AlphaFoldDB" id="U4VEV4"/>
<reference evidence="7 8" key="1">
    <citation type="journal article" date="2014" name="FEMS Microbiol. Lett.">
        <title>Genome sequencing analysis reveals virulence-related gene content of Ochrobactrum intermedium strain 229E, a urease-positive strain isolated from the human gastric niche.</title>
        <authorList>
            <person name="Kulkarni G.J."/>
            <person name="Shetty S."/>
            <person name="Dharne M.S."/>
            <person name="Shouche Y.S."/>
        </authorList>
    </citation>
    <scope>NUCLEOTIDE SEQUENCE [LARGE SCALE GENOMIC DNA]</scope>
    <source>
        <strain evidence="7 8">229E</strain>
    </source>
</reference>